<evidence type="ECO:0000259" key="4">
    <source>
        <dbReference type="PROSITE" id="PS50102"/>
    </source>
</evidence>
<dbReference type="Gene3D" id="3.30.70.330">
    <property type="match status" value="3"/>
</dbReference>
<feature type="domain" description="RRM" evidence="4">
    <location>
        <begin position="487"/>
        <end position="568"/>
    </location>
</feature>
<dbReference type="CDD" id="cd00590">
    <property type="entry name" value="RRM_SF"/>
    <property type="match status" value="3"/>
</dbReference>
<reference evidence="5" key="1">
    <citation type="submission" date="2023-02" db="EMBL/GenBank/DDBJ databases">
        <title>Genome of toxic invasive species Heracleum sosnowskyi carries increased number of genes despite the absence of recent whole-genome duplications.</title>
        <authorList>
            <person name="Schelkunov M."/>
            <person name="Shtratnikova V."/>
            <person name="Makarenko M."/>
            <person name="Klepikova A."/>
            <person name="Omelchenko D."/>
            <person name="Novikova G."/>
            <person name="Obukhova E."/>
            <person name="Bogdanov V."/>
            <person name="Penin A."/>
            <person name="Logacheva M."/>
        </authorList>
    </citation>
    <scope>NUCLEOTIDE SEQUENCE</scope>
    <source>
        <strain evidence="5">Hsosn_3</strain>
        <tissue evidence="5">Leaf</tissue>
    </source>
</reference>
<feature type="domain" description="RRM" evidence="4">
    <location>
        <begin position="583"/>
        <end position="663"/>
    </location>
</feature>
<keyword evidence="1 2" id="KW-0694">RNA-binding</keyword>
<protein>
    <submittedName>
        <fullName evidence="5">Heterogeneous nuclear ribonucleoprotein like</fullName>
    </submittedName>
</protein>
<feature type="domain" description="RRM" evidence="4">
    <location>
        <begin position="409"/>
        <end position="476"/>
    </location>
</feature>
<evidence type="ECO:0000313" key="5">
    <source>
        <dbReference type="EMBL" id="KAK1404605.1"/>
    </source>
</evidence>
<feature type="compositionally biased region" description="Basic and acidic residues" evidence="3">
    <location>
        <begin position="679"/>
        <end position="688"/>
    </location>
</feature>
<organism evidence="5 6">
    <name type="scientific">Heracleum sosnowskyi</name>
    <dbReference type="NCBI Taxonomy" id="360622"/>
    <lineage>
        <taxon>Eukaryota</taxon>
        <taxon>Viridiplantae</taxon>
        <taxon>Streptophyta</taxon>
        <taxon>Embryophyta</taxon>
        <taxon>Tracheophyta</taxon>
        <taxon>Spermatophyta</taxon>
        <taxon>Magnoliopsida</taxon>
        <taxon>eudicotyledons</taxon>
        <taxon>Gunneridae</taxon>
        <taxon>Pentapetalae</taxon>
        <taxon>asterids</taxon>
        <taxon>campanulids</taxon>
        <taxon>Apiales</taxon>
        <taxon>Apiaceae</taxon>
        <taxon>Apioideae</taxon>
        <taxon>apioid superclade</taxon>
        <taxon>Tordylieae</taxon>
        <taxon>Tordyliinae</taxon>
        <taxon>Heracleum</taxon>
    </lineage>
</organism>
<dbReference type="PANTHER" id="PTHR21245">
    <property type="entry name" value="HETEROGENEOUS NUCLEAR RIBONUCLEOPROTEIN"/>
    <property type="match status" value="1"/>
</dbReference>
<reference evidence="5" key="2">
    <citation type="submission" date="2023-05" db="EMBL/GenBank/DDBJ databases">
        <authorList>
            <person name="Schelkunov M.I."/>
        </authorList>
    </citation>
    <scope>NUCLEOTIDE SEQUENCE</scope>
    <source>
        <strain evidence="5">Hsosn_3</strain>
        <tissue evidence="5">Leaf</tissue>
    </source>
</reference>
<sequence length="845" mass="93899">MPPKKYCRNNVSYVSLIRRPARKSKVSDPQETLNPVQESPTSTIISPNLETPSQSNPNLTPSEEITAPVVESPQTLINESKIDGNAQDFSGTVFETPVDIKQETLVEKELGNDGGGDEKKVSESETKNVVKKKKTKIVKRIVKRKVLRKVVHEKVVVVKEVSGNDGTVSGNVGGEVKIVSDECVDMEVEKPNLKAGDSVDVEIGDRNSNVVVGSGNCESSDVGTFEDGFEANPTCIVWSEADNCSVVGEKQELEVFEVVKHCVGDENLKISTDAVMMQKGSRSCAEGKVDCSSTEDLSKVSGLDVDAINEKIGSVTGTQLDDCIVDHLRDQNHDSIVEDNLDSEGGDCKQEVGVENNQEFGSEDDKKEEGVNNKEECSDFGELKAETSLGDIILSGQMGALERRRRRKTEIFIGGLDKDTKEEDIRKIFEVLGEIKDVTLVNSSKTKNAFAFVRYTLAGDAKKALIKYRKVEICGRLCGASPVEGNDTLFLGKIDKRWKSDDVTKLLQGIGIEKIDHVTVISDPNNIELNRGFAFLELESNKDAQNAYKKLQKNGVFGKHLHIKVAWAEPLIEPDESELHKVKSVYAEYLPTSWDEQKVKDFFKRFGDIENVALARDMSSSRRKDFAFVKYTTRDAALACVEAFSPEQINDEGSKVKVKVSLAKPFPKGQQIKHLRTPPTKESKEKQKGTPLVNYLQESRITRNPTRSIYETRTVDQRSSMTSELLQLLRAQASMRPTNPSLSAGFVHREHPYPQPGRKRPFPVQGDGSQFSDPRGHPRARVEGSYPITNPSVPIRNVSMSSLPHHEQGASYISRPVYGREIHPTFIQPRERAPYHGNIGTYQRY</sequence>
<feature type="region of interest" description="Disordered" evidence="3">
    <location>
        <begin position="18"/>
        <end position="68"/>
    </location>
</feature>
<feature type="region of interest" description="Disordered" evidence="3">
    <location>
        <begin position="356"/>
        <end position="375"/>
    </location>
</feature>
<proteinExistence type="predicted"/>
<name>A0AAD8JME4_9APIA</name>
<dbReference type="PROSITE" id="PS50102">
    <property type="entry name" value="RRM"/>
    <property type="match status" value="3"/>
</dbReference>
<gene>
    <name evidence="5" type="ORF">POM88_004210</name>
</gene>
<dbReference type="InterPro" id="IPR000504">
    <property type="entry name" value="RRM_dom"/>
</dbReference>
<feature type="region of interest" description="Disordered" evidence="3">
    <location>
        <begin position="671"/>
        <end position="691"/>
    </location>
</feature>
<dbReference type="InterPro" id="IPR012677">
    <property type="entry name" value="Nucleotide-bd_a/b_plait_sf"/>
</dbReference>
<evidence type="ECO:0000256" key="1">
    <source>
        <dbReference type="ARBA" id="ARBA00022884"/>
    </source>
</evidence>
<evidence type="ECO:0000313" key="6">
    <source>
        <dbReference type="Proteomes" id="UP001237642"/>
    </source>
</evidence>
<dbReference type="EMBL" id="JAUIZM010000001">
    <property type="protein sequence ID" value="KAK1404605.1"/>
    <property type="molecule type" value="Genomic_DNA"/>
</dbReference>
<dbReference type="InterPro" id="IPR035979">
    <property type="entry name" value="RBD_domain_sf"/>
</dbReference>
<feature type="region of interest" description="Disordered" evidence="3">
    <location>
        <begin position="750"/>
        <end position="789"/>
    </location>
</feature>
<dbReference type="AlphaFoldDB" id="A0AAD8JME4"/>
<keyword evidence="5" id="KW-0687">Ribonucleoprotein</keyword>
<dbReference type="Proteomes" id="UP001237642">
    <property type="component" value="Unassembled WGS sequence"/>
</dbReference>
<dbReference type="GO" id="GO:0003723">
    <property type="term" value="F:RNA binding"/>
    <property type="evidence" value="ECO:0007669"/>
    <property type="project" value="UniProtKB-UniRule"/>
</dbReference>
<feature type="compositionally biased region" description="Polar residues" evidence="3">
    <location>
        <begin position="27"/>
        <end position="63"/>
    </location>
</feature>
<comment type="caution">
    <text evidence="5">The sequence shown here is derived from an EMBL/GenBank/DDBJ whole genome shotgun (WGS) entry which is preliminary data.</text>
</comment>
<keyword evidence="6" id="KW-1185">Reference proteome</keyword>
<evidence type="ECO:0000256" key="3">
    <source>
        <dbReference type="SAM" id="MobiDB-lite"/>
    </source>
</evidence>
<evidence type="ECO:0000256" key="2">
    <source>
        <dbReference type="PROSITE-ProRule" id="PRU00176"/>
    </source>
</evidence>
<dbReference type="Pfam" id="PF00076">
    <property type="entry name" value="RRM_1"/>
    <property type="match status" value="3"/>
</dbReference>
<accession>A0AAD8JME4</accession>
<dbReference type="SUPFAM" id="SSF54928">
    <property type="entry name" value="RNA-binding domain, RBD"/>
    <property type="match status" value="2"/>
</dbReference>
<dbReference type="SMART" id="SM00360">
    <property type="entry name" value="RRM"/>
    <property type="match status" value="3"/>
</dbReference>
<feature type="compositionally biased region" description="Basic and acidic residues" evidence="3">
    <location>
        <begin position="363"/>
        <end position="375"/>
    </location>
</feature>
<dbReference type="GO" id="GO:1990904">
    <property type="term" value="C:ribonucleoprotein complex"/>
    <property type="evidence" value="ECO:0007669"/>
    <property type="project" value="UniProtKB-KW"/>
</dbReference>